<dbReference type="AlphaFoldDB" id="A0AAW3JUZ0"/>
<dbReference type="EMBL" id="LLKB01000001">
    <property type="protein sequence ID" value="KQC85975.1"/>
    <property type="molecule type" value="Genomic_DNA"/>
</dbReference>
<dbReference type="Proteomes" id="UP000050833">
    <property type="component" value="Unassembled WGS sequence"/>
</dbReference>
<evidence type="ECO:0000313" key="1">
    <source>
        <dbReference type="EMBL" id="KQC85975.1"/>
    </source>
</evidence>
<sequence length="189" mass="20423">MNMLKETKVSYFNPETSLASFHFIHTLKSCYKECFSLNKHLVILCIGSDRVIGDCLGPLVGHKLSSLLKSSDISIYGTLNNPVHAKNLNTTIKKIRATIRNPYIIALDSSLGTNSHVGCVTLGKGSLSPGIGTGKSLPQVGDIYITGIVNESGINNIATLQTTHLNTVMRLADFISSGLYMSVRPSKAR</sequence>
<organism evidence="1 2">
    <name type="scientific">Butyribacter intestini</name>
    <dbReference type="NCBI Taxonomy" id="1703332"/>
    <lineage>
        <taxon>Bacteria</taxon>
        <taxon>Bacillati</taxon>
        <taxon>Bacillota</taxon>
        <taxon>Clostridia</taxon>
        <taxon>Lachnospirales</taxon>
        <taxon>Lachnospiraceae</taxon>
        <taxon>Butyribacter</taxon>
    </lineage>
</organism>
<accession>A0AAW3JUZ0</accession>
<dbReference type="InterPro" id="IPR009665">
    <property type="entry name" value="YyaC"/>
</dbReference>
<keyword evidence="2" id="KW-1185">Reference proteome</keyword>
<evidence type="ECO:0000313" key="2">
    <source>
        <dbReference type="Proteomes" id="UP000050833"/>
    </source>
</evidence>
<comment type="caution">
    <text evidence="1">The sequence shown here is derived from an EMBL/GenBank/DDBJ whole genome shotgun (WGS) entry which is preliminary data.</text>
</comment>
<dbReference type="InterPro" id="IPR023430">
    <property type="entry name" value="Pept_HybD-like_dom_sf"/>
</dbReference>
<dbReference type="RefSeq" id="WP_022013339.1">
    <property type="nucleotide sequence ID" value="NZ_DBGBRS010000205.1"/>
</dbReference>
<dbReference type="SUPFAM" id="SSF53163">
    <property type="entry name" value="HybD-like"/>
    <property type="match status" value="1"/>
</dbReference>
<evidence type="ECO:0008006" key="3">
    <source>
        <dbReference type="Google" id="ProtNLM"/>
    </source>
</evidence>
<reference evidence="1 2" key="1">
    <citation type="submission" date="2015-10" db="EMBL/GenBank/DDBJ databases">
        <title>Butyribacter intestini gen. nov., sp. nov., a butyric acid-producing bacterium of the family Lachnospiraceae isolated from the human faeces.</title>
        <authorList>
            <person name="Zou Y."/>
            <person name="Xue W."/>
            <person name="Luo G."/>
            <person name="Lv M."/>
        </authorList>
    </citation>
    <scope>NUCLEOTIDE SEQUENCE [LARGE SCALE GENOMIC DNA]</scope>
    <source>
        <strain evidence="1 2">TF01-11</strain>
    </source>
</reference>
<dbReference type="NCBIfam" id="TIGR02841">
    <property type="entry name" value="spore_YyaC"/>
    <property type="match status" value="1"/>
</dbReference>
<proteinExistence type="predicted"/>
<gene>
    <name evidence="1" type="ORF">APZ18_01900</name>
</gene>
<name>A0AAW3JUZ0_9FIRM</name>
<dbReference type="Pfam" id="PF06866">
    <property type="entry name" value="DUF1256"/>
    <property type="match status" value="1"/>
</dbReference>
<protein>
    <recommendedName>
        <fullName evidence="3">Sporulation protein YyaC</fullName>
    </recommendedName>
</protein>